<proteinExistence type="predicted"/>
<protein>
    <submittedName>
        <fullName evidence="1">Uncharacterized protein</fullName>
    </submittedName>
</protein>
<gene>
    <name evidence="1" type="ORF">B296_00004573</name>
</gene>
<dbReference type="Proteomes" id="UP000287651">
    <property type="component" value="Unassembled WGS sequence"/>
</dbReference>
<name>A0A427AIT7_ENSVE</name>
<dbReference type="EMBL" id="AMZH03002291">
    <property type="protein sequence ID" value="RRT76106.1"/>
    <property type="molecule type" value="Genomic_DNA"/>
</dbReference>
<comment type="caution">
    <text evidence="1">The sequence shown here is derived from an EMBL/GenBank/DDBJ whole genome shotgun (WGS) entry which is preliminary data.</text>
</comment>
<dbReference type="AlphaFoldDB" id="A0A427AIT7"/>
<organism evidence="1 2">
    <name type="scientific">Ensete ventricosum</name>
    <name type="common">Abyssinian banana</name>
    <name type="synonym">Musa ensete</name>
    <dbReference type="NCBI Taxonomy" id="4639"/>
    <lineage>
        <taxon>Eukaryota</taxon>
        <taxon>Viridiplantae</taxon>
        <taxon>Streptophyta</taxon>
        <taxon>Embryophyta</taxon>
        <taxon>Tracheophyta</taxon>
        <taxon>Spermatophyta</taxon>
        <taxon>Magnoliopsida</taxon>
        <taxon>Liliopsida</taxon>
        <taxon>Zingiberales</taxon>
        <taxon>Musaceae</taxon>
        <taxon>Ensete</taxon>
    </lineage>
</organism>
<sequence>MRTTDLGGVTNLITHLTDYSVLRHKSRTPRLVIIIIATLRYGSRTPGLVVKDTATAWHGSKMPRWLEGASEREESVAAWLTRDDCWVGAERPRTVCGGRRFVGEIRLRLS</sequence>
<accession>A0A427AIT7</accession>
<evidence type="ECO:0000313" key="1">
    <source>
        <dbReference type="EMBL" id="RRT76106.1"/>
    </source>
</evidence>
<reference evidence="1 2" key="1">
    <citation type="journal article" date="2014" name="Agronomy (Basel)">
        <title>A Draft Genome Sequence for Ensete ventricosum, the Drought-Tolerant Tree Against Hunger.</title>
        <authorList>
            <person name="Harrison J."/>
            <person name="Moore K.A."/>
            <person name="Paszkiewicz K."/>
            <person name="Jones T."/>
            <person name="Grant M."/>
            <person name="Ambacheew D."/>
            <person name="Muzemil S."/>
            <person name="Studholme D.J."/>
        </authorList>
    </citation>
    <scope>NUCLEOTIDE SEQUENCE [LARGE SCALE GENOMIC DNA]</scope>
</reference>
<evidence type="ECO:0000313" key="2">
    <source>
        <dbReference type="Proteomes" id="UP000287651"/>
    </source>
</evidence>